<dbReference type="CDD" id="cd00858">
    <property type="entry name" value="GlyRS_anticodon"/>
    <property type="match status" value="1"/>
</dbReference>
<dbReference type="PRINTS" id="PR01043">
    <property type="entry name" value="TRNASYNTHGLY"/>
</dbReference>
<comment type="catalytic activity">
    <reaction evidence="8">
        <text>tRNA(Gly) + glycine + ATP = glycyl-tRNA(Gly) + AMP + diphosphate</text>
        <dbReference type="Rhea" id="RHEA:16013"/>
        <dbReference type="Rhea" id="RHEA-COMP:9664"/>
        <dbReference type="Rhea" id="RHEA-COMP:9683"/>
        <dbReference type="ChEBI" id="CHEBI:30616"/>
        <dbReference type="ChEBI" id="CHEBI:33019"/>
        <dbReference type="ChEBI" id="CHEBI:57305"/>
        <dbReference type="ChEBI" id="CHEBI:78442"/>
        <dbReference type="ChEBI" id="CHEBI:78522"/>
        <dbReference type="ChEBI" id="CHEBI:456215"/>
        <dbReference type="EC" id="6.1.1.14"/>
    </reaction>
</comment>
<dbReference type="InterPro" id="IPR027031">
    <property type="entry name" value="Gly-tRNA_synthase/POLG2"/>
</dbReference>
<keyword evidence="3 8" id="KW-0436">Ligase</keyword>
<feature type="binding site" evidence="8">
    <location>
        <position position="161"/>
    </location>
    <ligand>
        <name>substrate</name>
    </ligand>
</feature>
<comment type="similarity">
    <text evidence="1 8">Belongs to the class-II aminoacyl-tRNA synthetase family.</text>
</comment>
<keyword evidence="11" id="KW-1185">Reference proteome</keyword>
<dbReference type="InterPro" id="IPR002314">
    <property type="entry name" value="aa-tRNA-synt_IIb"/>
</dbReference>
<dbReference type="InterPro" id="IPR036621">
    <property type="entry name" value="Anticodon-bd_dom_sf"/>
</dbReference>
<dbReference type="HAMAP" id="MF_00253_B">
    <property type="entry name" value="Gly_tRNA_synth_B"/>
    <property type="match status" value="1"/>
</dbReference>
<organism evidence="10 11">
    <name type="scientific">Luteococcus peritonei</name>
    <dbReference type="NCBI Taxonomy" id="88874"/>
    <lineage>
        <taxon>Bacteria</taxon>
        <taxon>Bacillati</taxon>
        <taxon>Actinomycetota</taxon>
        <taxon>Actinomycetes</taxon>
        <taxon>Propionibacteriales</taxon>
        <taxon>Propionibacteriaceae</taxon>
        <taxon>Luteococcus</taxon>
    </lineage>
</organism>
<comment type="caution">
    <text evidence="10">The sequence shown here is derived from an EMBL/GenBank/DDBJ whole genome shotgun (WGS) entry which is preliminary data.</text>
</comment>
<dbReference type="InterPro" id="IPR002315">
    <property type="entry name" value="tRNA-synt_gly"/>
</dbReference>
<dbReference type="SUPFAM" id="SSF52954">
    <property type="entry name" value="Class II aaRS ABD-related"/>
    <property type="match status" value="1"/>
</dbReference>
<dbReference type="SUPFAM" id="SSF55681">
    <property type="entry name" value="Class II aaRS and biotin synthetases"/>
    <property type="match status" value="1"/>
</dbReference>
<evidence type="ECO:0000313" key="10">
    <source>
        <dbReference type="EMBL" id="MFD1890534.1"/>
    </source>
</evidence>
<evidence type="ECO:0000313" key="11">
    <source>
        <dbReference type="Proteomes" id="UP001597326"/>
    </source>
</evidence>
<keyword evidence="7 8" id="KW-0030">Aminoacyl-tRNA synthetase</keyword>
<dbReference type="PROSITE" id="PS50862">
    <property type="entry name" value="AA_TRNA_LIGASE_II"/>
    <property type="match status" value="1"/>
</dbReference>
<feature type="binding site" evidence="8">
    <location>
        <begin position="208"/>
        <end position="212"/>
    </location>
    <ligand>
        <name>substrate</name>
    </ligand>
</feature>
<dbReference type="NCBIfam" id="NF003211">
    <property type="entry name" value="PRK04173.1"/>
    <property type="match status" value="1"/>
</dbReference>
<dbReference type="Gene3D" id="3.40.50.800">
    <property type="entry name" value="Anticodon-binding domain"/>
    <property type="match status" value="1"/>
</dbReference>
<keyword evidence="6 8" id="KW-0648">Protein biosynthesis</keyword>
<dbReference type="NCBIfam" id="TIGR00389">
    <property type="entry name" value="glyS_dimeric"/>
    <property type="match status" value="1"/>
</dbReference>
<dbReference type="InterPro" id="IPR006195">
    <property type="entry name" value="aa-tRNA-synth_II"/>
</dbReference>
<feature type="domain" description="Aminoacyl-transfer RNA synthetases class-II family profile" evidence="9">
    <location>
        <begin position="7"/>
        <end position="370"/>
    </location>
</feature>
<feature type="binding site" evidence="8">
    <location>
        <begin position="320"/>
        <end position="324"/>
    </location>
    <ligand>
        <name>substrate</name>
    </ligand>
</feature>
<dbReference type="Pfam" id="PF03129">
    <property type="entry name" value="HGTP_anticodon"/>
    <property type="match status" value="1"/>
</dbReference>
<feature type="binding site" evidence="8">
    <location>
        <begin position="324"/>
        <end position="327"/>
    </location>
    <ligand>
        <name>ATP</name>
        <dbReference type="ChEBI" id="CHEBI:30616"/>
    </ligand>
</feature>
<feature type="binding site" evidence="8">
    <location>
        <position position="99"/>
    </location>
    <ligand>
        <name>substrate</name>
    </ligand>
</feature>
<protein>
    <recommendedName>
        <fullName evidence="8">Glycine--tRNA ligase</fullName>
        <ecNumber evidence="8">6.1.1.14</ecNumber>
    </recommendedName>
    <alternativeName>
        <fullName evidence="8">Glycyl-tRNA synthetase</fullName>
        <shortName evidence="8">GlyRS</shortName>
    </alternativeName>
</protein>
<feature type="binding site" evidence="8">
    <location>
        <begin position="203"/>
        <end position="208"/>
    </location>
    <ligand>
        <name>ATP</name>
        <dbReference type="ChEBI" id="CHEBI:30616"/>
    </ligand>
</feature>
<evidence type="ECO:0000256" key="2">
    <source>
        <dbReference type="ARBA" id="ARBA00022490"/>
    </source>
</evidence>
<evidence type="ECO:0000256" key="3">
    <source>
        <dbReference type="ARBA" id="ARBA00022598"/>
    </source>
</evidence>
<accession>A0ABW4RXI2</accession>
<dbReference type="InterPro" id="IPR004154">
    <property type="entry name" value="Anticodon-bd"/>
</dbReference>
<gene>
    <name evidence="8" type="primary">glyQS</name>
    <name evidence="10" type="ORF">ACFSCS_10140</name>
</gene>
<comment type="subcellular location">
    <subcellularLocation>
        <location evidence="8">Cytoplasm</location>
    </subcellularLocation>
</comment>
<feature type="binding site" evidence="8">
    <location>
        <begin position="280"/>
        <end position="281"/>
    </location>
    <ligand>
        <name>ATP</name>
        <dbReference type="ChEBI" id="CHEBI:30616"/>
    </ligand>
</feature>
<dbReference type="InterPro" id="IPR045864">
    <property type="entry name" value="aa-tRNA-synth_II/BPL/LPL"/>
</dbReference>
<dbReference type="RefSeq" id="WP_343873659.1">
    <property type="nucleotide sequence ID" value="NZ_BAAAIX010000019.1"/>
</dbReference>
<comment type="function">
    <text evidence="8">Catalyzes the attachment of glycine to tRNA(Gly).</text>
</comment>
<evidence type="ECO:0000259" key="9">
    <source>
        <dbReference type="PROSITE" id="PS50862"/>
    </source>
</evidence>
<dbReference type="Gene3D" id="3.30.930.10">
    <property type="entry name" value="Bira Bifunctional Protein, Domain 2"/>
    <property type="match status" value="1"/>
</dbReference>
<evidence type="ECO:0000256" key="8">
    <source>
        <dbReference type="HAMAP-Rule" id="MF_00253"/>
    </source>
</evidence>
<dbReference type="GO" id="GO:0004820">
    <property type="term" value="F:glycine-tRNA ligase activity"/>
    <property type="evidence" value="ECO:0007669"/>
    <property type="project" value="UniProtKB-EC"/>
</dbReference>
<evidence type="ECO:0000256" key="7">
    <source>
        <dbReference type="ARBA" id="ARBA00023146"/>
    </source>
</evidence>
<evidence type="ECO:0000256" key="4">
    <source>
        <dbReference type="ARBA" id="ARBA00022741"/>
    </source>
</evidence>
<dbReference type="PANTHER" id="PTHR10745">
    <property type="entry name" value="GLYCYL-TRNA SYNTHETASE/DNA POLYMERASE SUBUNIT GAMMA-2"/>
    <property type="match status" value="1"/>
</dbReference>
<comment type="subunit">
    <text evidence="8">Homodimer.</text>
</comment>
<dbReference type="Pfam" id="PF00587">
    <property type="entry name" value="tRNA-synt_2b"/>
    <property type="match status" value="1"/>
</dbReference>
<dbReference type="InterPro" id="IPR033731">
    <property type="entry name" value="GlyRS-like_core"/>
</dbReference>
<evidence type="ECO:0000256" key="6">
    <source>
        <dbReference type="ARBA" id="ARBA00022917"/>
    </source>
</evidence>
<dbReference type="Proteomes" id="UP001597326">
    <property type="component" value="Unassembled WGS sequence"/>
</dbReference>
<keyword evidence="5 8" id="KW-0067">ATP-binding</keyword>
<evidence type="ECO:0000256" key="1">
    <source>
        <dbReference type="ARBA" id="ARBA00008226"/>
    </source>
</evidence>
<evidence type="ECO:0000256" key="5">
    <source>
        <dbReference type="ARBA" id="ARBA00022840"/>
    </source>
</evidence>
<dbReference type="EMBL" id="JBHUFZ010000022">
    <property type="protein sequence ID" value="MFD1890534.1"/>
    <property type="molecule type" value="Genomic_DNA"/>
</dbReference>
<dbReference type="EC" id="6.1.1.14" evidence="8"/>
<name>A0ABW4RXI2_9ACTN</name>
<proteinExistence type="inferred from homology"/>
<reference evidence="11" key="1">
    <citation type="journal article" date="2019" name="Int. J. Syst. Evol. Microbiol.">
        <title>The Global Catalogue of Microorganisms (GCM) 10K type strain sequencing project: providing services to taxonomists for standard genome sequencing and annotation.</title>
        <authorList>
            <consortium name="The Broad Institute Genomics Platform"/>
            <consortium name="The Broad Institute Genome Sequencing Center for Infectious Disease"/>
            <person name="Wu L."/>
            <person name="Ma J."/>
        </authorList>
    </citation>
    <scope>NUCLEOTIDE SEQUENCE [LARGE SCALE GENOMIC DNA]</scope>
    <source>
        <strain evidence="11">CAIM 431</strain>
    </source>
</reference>
<sequence>MAPSTLDNVISLCKRRGFVFPCGEIYGGTRAAWDYGPLGVELKENIKKQWWRYMVTGRDDVAGLDSSIILPKQVWVASGHVGVFTDPLTECLSCHKRFRADHLEEDFEAKHGRLPENQTEVNCPNCGNKGQWTEPRDFNMMLKTYLGVLEDESGLHYLRPETAQGIFVNFKNVVQSSRRKPPFGIGQIGKSFRNEITPGNFIFRTREFEQMEMEFFVKPGTDEEWHQYWIDARTQWYVDLGIDPANLRHYEHPQEKLSHYSKRTVDIEYKFGFAGSDWGELEGIANRTDFDLKTHSEHSGVDLSYFDQAAGEKYIPYVIEPAAGLTRSLMAFMVEAYTEDEAPNTKGGVDKRVVLKLDHRLAPVKAAVLPLSRNEQLSPKAKELAAALRKNWNIDFDDSQAIGKRYRRQDEIGTPYCITVDFDTLEDNAVTIRERDTMQQERVALDQVEGYLAQRLIGC</sequence>
<keyword evidence="2 8" id="KW-0963">Cytoplasm</keyword>
<dbReference type="PANTHER" id="PTHR10745:SF8">
    <property type="entry name" value="DNA POLYMERASE SUBUNIT GAMMA-2, MITOCHONDRIAL"/>
    <property type="match status" value="1"/>
</dbReference>
<dbReference type="CDD" id="cd00774">
    <property type="entry name" value="GlyRS-like_core"/>
    <property type="match status" value="1"/>
</dbReference>
<keyword evidence="4 8" id="KW-0547">Nucleotide-binding</keyword>
<dbReference type="InterPro" id="IPR022961">
    <property type="entry name" value="Gly_tRNA_ligase_bac"/>
</dbReference>
<feature type="binding site" evidence="8">
    <location>
        <begin position="193"/>
        <end position="195"/>
    </location>
    <ligand>
        <name>ATP</name>
        <dbReference type="ChEBI" id="CHEBI:30616"/>
    </ligand>
</feature>